<evidence type="ECO:0000313" key="2">
    <source>
        <dbReference type="EMBL" id="CAK0817402.1"/>
    </source>
</evidence>
<gene>
    <name evidence="2" type="ORF">PCOR1329_LOCUS20036</name>
</gene>
<feature type="non-terminal residue" evidence="2">
    <location>
        <position position="174"/>
    </location>
</feature>
<proteinExistence type="predicted"/>
<name>A0ABN9REF4_9DINO</name>
<comment type="caution">
    <text evidence="2">The sequence shown here is derived from an EMBL/GenBank/DDBJ whole genome shotgun (WGS) entry which is preliminary data.</text>
</comment>
<evidence type="ECO:0000256" key="1">
    <source>
        <dbReference type="SAM" id="MobiDB-lite"/>
    </source>
</evidence>
<feature type="non-terminal residue" evidence="2">
    <location>
        <position position="1"/>
    </location>
</feature>
<sequence>PHRAEACPKPSILPPPSPSTACHRAASGHGLPGGARVSSPPPRRRRRRWGGSCKAQDVTAGQSRTSWIAQGVRLREPREEMSCREGCLAALSRGGPSRAALRPRPLRGASSEESKPGRTPAADEPAAELRRLVQEGLVNQMAEMRSALSAEVQGMVARLDSLADGSRAPSPQAP</sequence>
<evidence type="ECO:0000313" key="3">
    <source>
        <dbReference type="Proteomes" id="UP001189429"/>
    </source>
</evidence>
<protein>
    <submittedName>
        <fullName evidence="2">Uncharacterized protein</fullName>
    </submittedName>
</protein>
<organism evidence="2 3">
    <name type="scientific">Prorocentrum cordatum</name>
    <dbReference type="NCBI Taxonomy" id="2364126"/>
    <lineage>
        <taxon>Eukaryota</taxon>
        <taxon>Sar</taxon>
        <taxon>Alveolata</taxon>
        <taxon>Dinophyceae</taxon>
        <taxon>Prorocentrales</taxon>
        <taxon>Prorocentraceae</taxon>
        <taxon>Prorocentrum</taxon>
    </lineage>
</organism>
<reference evidence="2" key="1">
    <citation type="submission" date="2023-10" db="EMBL/GenBank/DDBJ databases">
        <authorList>
            <person name="Chen Y."/>
            <person name="Shah S."/>
            <person name="Dougan E. K."/>
            <person name="Thang M."/>
            <person name="Chan C."/>
        </authorList>
    </citation>
    <scope>NUCLEOTIDE SEQUENCE [LARGE SCALE GENOMIC DNA]</scope>
</reference>
<dbReference type="EMBL" id="CAUYUJ010006452">
    <property type="protein sequence ID" value="CAK0817402.1"/>
    <property type="molecule type" value="Genomic_DNA"/>
</dbReference>
<dbReference type="Proteomes" id="UP001189429">
    <property type="component" value="Unassembled WGS sequence"/>
</dbReference>
<keyword evidence="3" id="KW-1185">Reference proteome</keyword>
<feature type="region of interest" description="Disordered" evidence="1">
    <location>
        <begin position="1"/>
        <end position="64"/>
    </location>
</feature>
<feature type="region of interest" description="Disordered" evidence="1">
    <location>
        <begin position="92"/>
        <end position="126"/>
    </location>
</feature>
<feature type="compositionally biased region" description="Low complexity" evidence="1">
    <location>
        <begin position="93"/>
        <end position="109"/>
    </location>
</feature>
<accession>A0ABN9REF4</accession>